<dbReference type="EMBL" id="JACHHQ010000005">
    <property type="protein sequence ID" value="MBB5200641.1"/>
    <property type="molecule type" value="Genomic_DNA"/>
</dbReference>
<dbReference type="Proteomes" id="UP000571084">
    <property type="component" value="Unassembled WGS sequence"/>
</dbReference>
<dbReference type="InterPro" id="IPR013430">
    <property type="entry name" value="Toxin_antidote_HigA"/>
</dbReference>
<dbReference type="RefSeq" id="WP_168055876.1">
    <property type="nucleotide sequence ID" value="NZ_JAAOZT010000007.1"/>
</dbReference>
<comment type="caution">
    <text evidence="3">The sequence shown here is derived from an EMBL/GenBank/DDBJ whole genome shotgun (WGS) entry which is preliminary data.</text>
</comment>
<proteinExistence type="predicted"/>
<keyword evidence="1" id="KW-0238">DNA-binding</keyword>
<dbReference type="PANTHER" id="PTHR36924">
    <property type="entry name" value="ANTITOXIN HIGA-1"/>
    <property type="match status" value="1"/>
</dbReference>
<dbReference type="CDD" id="cd00093">
    <property type="entry name" value="HTH_XRE"/>
    <property type="match status" value="1"/>
</dbReference>
<dbReference type="Gene3D" id="1.10.260.40">
    <property type="entry name" value="lambda repressor-like DNA-binding domains"/>
    <property type="match status" value="1"/>
</dbReference>
<dbReference type="NCBIfam" id="TIGR02607">
    <property type="entry name" value="antidote_HigA"/>
    <property type="match status" value="1"/>
</dbReference>
<dbReference type="PROSITE" id="PS50943">
    <property type="entry name" value="HTH_CROC1"/>
    <property type="match status" value="1"/>
</dbReference>
<dbReference type="GO" id="GO:0003677">
    <property type="term" value="F:DNA binding"/>
    <property type="evidence" value="ECO:0007669"/>
    <property type="project" value="UniProtKB-KW"/>
</dbReference>
<evidence type="ECO:0000259" key="2">
    <source>
        <dbReference type="PROSITE" id="PS50943"/>
    </source>
</evidence>
<dbReference type="SUPFAM" id="SSF47413">
    <property type="entry name" value="lambda repressor-like DNA-binding domains"/>
    <property type="match status" value="1"/>
</dbReference>
<organism evidence="3 4">
    <name type="scientific">Glaciimonas immobilis</name>
    <dbReference type="NCBI Taxonomy" id="728004"/>
    <lineage>
        <taxon>Bacteria</taxon>
        <taxon>Pseudomonadati</taxon>
        <taxon>Pseudomonadota</taxon>
        <taxon>Betaproteobacteria</taxon>
        <taxon>Burkholderiales</taxon>
        <taxon>Oxalobacteraceae</taxon>
        <taxon>Glaciimonas</taxon>
    </lineage>
</organism>
<dbReference type="SMART" id="SM00530">
    <property type="entry name" value="HTH_XRE"/>
    <property type="match status" value="1"/>
</dbReference>
<sequence length="373" mass="41888">MKARVPAEVSPPGEFLKDELEARDWTQVEFSEIIGRDSRLINEVINGKRSITAETALIFSEALGTSPELWMNLESQYQLSKVRTRESSISKKAGLHSKFPVREMIKRGWVGAAVTTEILEMQLFDFFGIKGIDEAPVLHYAAKKQSYINAPISQLTWLFRVKKIAETMVAKPYSEVSLRNALPTLSALLLSPEGTRQVPKILADAGVRFLVVEHLPGSKIDGACLWLDAKSPVIGLTMRRDKIDNFWFVLRHEIEHILNRDGQKHACIDVELDATAAEGLPAEELLANEAAAEFCLPQKDLRSFIARVQPFFSEERVTLFARKLNIHVGIVVGQLQRQLKRYDLLVKHQAKVRHIVCAAAVTDGFGFSYPIES</sequence>
<evidence type="ECO:0000313" key="4">
    <source>
        <dbReference type="Proteomes" id="UP000571084"/>
    </source>
</evidence>
<feature type="domain" description="HTH cro/C1-type" evidence="2">
    <location>
        <begin position="16"/>
        <end position="70"/>
    </location>
</feature>
<evidence type="ECO:0000256" key="1">
    <source>
        <dbReference type="ARBA" id="ARBA00023125"/>
    </source>
</evidence>
<protein>
    <submittedName>
        <fullName evidence="3">HTH-type transcriptional regulator/antitoxin HigA</fullName>
    </submittedName>
</protein>
<gene>
    <name evidence="3" type="ORF">HNR39_002483</name>
</gene>
<dbReference type="InterPro" id="IPR010982">
    <property type="entry name" value="Lambda_DNA-bd_dom_sf"/>
</dbReference>
<dbReference type="Pfam" id="PF01381">
    <property type="entry name" value="HTH_3"/>
    <property type="match status" value="1"/>
</dbReference>
<reference evidence="3 4" key="1">
    <citation type="submission" date="2020-08" db="EMBL/GenBank/DDBJ databases">
        <title>Genomic Encyclopedia of Type Strains, Phase IV (KMG-IV): sequencing the most valuable type-strain genomes for metagenomic binning, comparative biology and taxonomic classification.</title>
        <authorList>
            <person name="Goeker M."/>
        </authorList>
    </citation>
    <scope>NUCLEOTIDE SEQUENCE [LARGE SCALE GENOMIC DNA]</scope>
    <source>
        <strain evidence="3 4">DSM 23240</strain>
    </source>
</reference>
<dbReference type="AlphaFoldDB" id="A0A840RVQ0"/>
<keyword evidence="4" id="KW-1185">Reference proteome</keyword>
<name>A0A840RVQ0_9BURK</name>
<dbReference type="InterPro" id="IPR001387">
    <property type="entry name" value="Cro/C1-type_HTH"/>
</dbReference>
<dbReference type="PANTHER" id="PTHR36924:SF1">
    <property type="entry name" value="ANTITOXIN HIGA-1"/>
    <property type="match status" value="1"/>
</dbReference>
<evidence type="ECO:0000313" key="3">
    <source>
        <dbReference type="EMBL" id="MBB5200641.1"/>
    </source>
</evidence>
<accession>A0A840RVQ0</accession>